<evidence type="ECO:0008006" key="3">
    <source>
        <dbReference type="Google" id="ProtNLM"/>
    </source>
</evidence>
<dbReference type="PROSITE" id="PS51257">
    <property type="entry name" value="PROKAR_LIPOPROTEIN"/>
    <property type="match status" value="1"/>
</dbReference>
<gene>
    <name evidence="1" type="ORF">H0I76_16830</name>
</gene>
<sequence length="95" mass="9853">MPSLRANVVGVVFCAALLGCSGDSADYGLGPACAGGLEAGYRELNQAEADGLSGSVKWSKAASLLAAAKVQEQFGEYQNCVIKVREARAFLREIG</sequence>
<reference evidence="1" key="1">
    <citation type="submission" date="2020-12" db="EMBL/GenBank/DDBJ databases">
        <title>Bacterial taxonomy.</title>
        <authorList>
            <person name="Pan X."/>
        </authorList>
    </citation>
    <scope>NUCLEOTIDE SEQUENCE</scope>
    <source>
        <strain evidence="1">M0105</strain>
    </source>
</reference>
<dbReference type="RefSeq" id="WP_200612615.1">
    <property type="nucleotide sequence ID" value="NZ_JAEHHL010000012.1"/>
</dbReference>
<keyword evidence="2" id="KW-1185">Reference proteome</keyword>
<organism evidence="1 2">
    <name type="scientific">Thermohalobaculum xanthum</name>
    <dbReference type="NCBI Taxonomy" id="2753746"/>
    <lineage>
        <taxon>Bacteria</taxon>
        <taxon>Pseudomonadati</taxon>
        <taxon>Pseudomonadota</taxon>
        <taxon>Alphaproteobacteria</taxon>
        <taxon>Rhodobacterales</taxon>
        <taxon>Paracoccaceae</taxon>
        <taxon>Thermohalobaculum</taxon>
    </lineage>
</organism>
<name>A0A8J7MAY1_9RHOB</name>
<dbReference type="Proteomes" id="UP000655420">
    <property type="component" value="Unassembled WGS sequence"/>
</dbReference>
<protein>
    <recommendedName>
        <fullName evidence="3">Lipoprotein</fullName>
    </recommendedName>
</protein>
<accession>A0A8J7MAY1</accession>
<dbReference type="EMBL" id="JAEHHL010000012">
    <property type="protein sequence ID" value="MBK0400867.1"/>
    <property type="molecule type" value="Genomic_DNA"/>
</dbReference>
<comment type="caution">
    <text evidence="1">The sequence shown here is derived from an EMBL/GenBank/DDBJ whole genome shotgun (WGS) entry which is preliminary data.</text>
</comment>
<evidence type="ECO:0000313" key="1">
    <source>
        <dbReference type="EMBL" id="MBK0400867.1"/>
    </source>
</evidence>
<dbReference type="AlphaFoldDB" id="A0A8J7MAY1"/>
<proteinExistence type="predicted"/>
<evidence type="ECO:0000313" key="2">
    <source>
        <dbReference type="Proteomes" id="UP000655420"/>
    </source>
</evidence>